<dbReference type="AlphaFoldDB" id="A0A6S7IAS9"/>
<protein>
    <submittedName>
        <fullName evidence="1">Uncharacterized protein</fullName>
    </submittedName>
</protein>
<organism evidence="1 2">
    <name type="scientific">Paramuricea clavata</name>
    <name type="common">Red gorgonian</name>
    <name type="synonym">Violescent sea-whip</name>
    <dbReference type="NCBI Taxonomy" id="317549"/>
    <lineage>
        <taxon>Eukaryota</taxon>
        <taxon>Metazoa</taxon>
        <taxon>Cnidaria</taxon>
        <taxon>Anthozoa</taxon>
        <taxon>Octocorallia</taxon>
        <taxon>Malacalcyonacea</taxon>
        <taxon>Plexauridae</taxon>
        <taxon>Paramuricea</taxon>
    </lineage>
</organism>
<comment type="caution">
    <text evidence="1">The sequence shown here is derived from an EMBL/GenBank/DDBJ whole genome shotgun (WGS) entry which is preliminary data.</text>
</comment>
<name>A0A6S7IAS9_PARCT</name>
<accession>A0A6S7IAS9</accession>
<gene>
    <name evidence="1" type="ORF">PACLA_8A067163</name>
</gene>
<dbReference type="Proteomes" id="UP001152795">
    <property type="component" value="Unassembled WGS sequence"/>
</dbReference>
<dbReference type="EMBL" id="CACRXK020004633">
    <property type="protein sequence ID" value="CAB4003451.1"/>
    <property type="molecule type" value="Genomic_DNA"/>
</dbReference>
<reference evidence="1" key="1">
    <citation type="submission" date="2020-04" db="EMBL/GenBank/DDBJ databases">
        <authorList>
            <person name="Alioto T."/>
            <person name="Alioto T."/>
            <person name="Gomez Garrido J."/>
        </authorList>
    </citation>
    <scope>NUCLEOTIDE SEQUENCE</scope>
    <source>
        <strain evidence="1">A484AB</strain>
    </source>
</reference>
<evidence type="ECO:0000313" key="1">
    <source>
        <dbReference type="EMBL" id="CAB4003451.1"/>
    </source>
</evidence>
<sequence length="335" mass="37660">MDFDHRSKHNLRFHQDMLNSCKHIRYEFVGAPQNPFEAAAKRTREAKETNACVTQNPSNRQESADCAETGISDDHKNDQSEWVKAKLTNLRNRYVKAKKPAASGSARKNPTQRTVWLLEKFQFLAPHVATRASVNNLEAESCGSPAIDVSLTEISEDGFVDDNQVYDQSISDPTSPLIEIEGEEEMGVTRSTNEPLKKRPSTLRKRQAEQEYKLIRNLSQSIAEKHKRKTSDKQASNNILDAFGNYVTKALSELDSRTCHLAQNKINNIIFQAQAGLLVYEIQPAMTMNQPQSFFRPIPPMTSSSPQSSIYPQQNSPFRNEPAICNSTCGCPAQN</sequence>
<evidence type="ECO:0000313" key="2">
    <source>
        <dbReference type="Proteomes" id="UP001152795"/>
    </source>
</evidence>
<dbReference type="OrthoDB" id="5989443at2759"/>
<keyword evidence="2" id="KW-1185">Reference proteome</keyword>
<proteinExistence type="predicted"/>